<dbReference type="STRING" id="929713.NIASO_03145"/>
<dbReference type="InterPro" id="IPR012480">
    <property type="entry name" value="Hepar_II_III_C"/>
</dbReference>
<feature type="domain" description="Heparinase II/III-like C-terminal" evidence="3">
    <location>
        <begin position="407"/>
        <end position="555"/>
    </location>
</feature>
<organism evidence="4 5">
    <name type="scientific">Niabella soli DSM 19437</name>
    <dbReference type="NCBI Taxonomy" id="929713"/>
    <lineage>
        <taxon>Bacteria</taxon>
        <taxon>Pseudomonadati</taxon>
        <taxon>Bacteroidota</taxon>
        <taxon>Chitinophagia</taxon>
        <taxon>Chitinophagales</taxon>
        <taxon>Chitinophagaceae</taxon>
        <taxon>Niabella</taxon>
    </lineage>
</organism>
<dbReference type="eggNOG" id="COG4225">
    <property type="taxonomic scope" value="Bacteria"/>
</dbReference>
<dbReference type="KEGG" id="nso:NIASO_03145"/>
<dbReference type="HOGENOM" id="CLU_023844_0_0_10"/>
<dbReference type="OrthoDB" id="9793856at2"/>
<evidence type="ECO:0000256" key="1">
    <source>
        <dbReference type="ARBA" id="ARBA00004196"/>
    </source>
</evidence>
<evidence type="ECO:0000256" key="2">
    <source>
        <dbReference type="SAM" id="SignalP"/>
    </source>
</evidence>
<proteinExistence type="predicted"/>
<reference evidence="4 5" key="1">
    <citation type="submission" date="2013-12" db="EMBL/GenBank/DDBJ databases">
        <authorList>
            <consortium name="DOE Joint Genome Institute"/>
            <person name="Eisen J."/>
            <person name="Huntemann M."/>
            <person name="Han J."/>
            <person name="Chen A."/>
            <person name="Kyrpides N."/>
            <person name="Mavromatis K."/>
            <person name="Markowitz V."/>
            <person name="Palaniappan K."/>
            <person name="Ivanova N."/>
            <person name="Schaumberg A."/>
            <person name="Pati A."/>
            <person name="Liolios K."/>
            <person name="Nordberg H.P."/>
            <person name="Cantor M.N."/>
            <person name="Hua S.X."/>
            <person name="Woyke T."/>
        </authorList>
    </citation>
    <scope>NUCLEOTIDE SEQUENCE [LARGE SCALE GENOMIC DNA]</scope>
    <source>
        <strain evidence="5">DSM 19437</strain>
    </source>
</reference>
<keyword evidence="5" id="KW-1185">Reference proteome</keyword>
<dbReference type="AlphaFoldDB" id="W0EUI6"/>
<keyword evidence="2" id="KW-0732">Signal</keyword>
<comment type="subcellular location">
    <subcellularLocation>
        <location evidence="1">Cell envelope</location>
    </subcellularLocation>
</comment>
<dbReference type="Gene3D" id="1.50.10.100">
    <property type="entry name" value="Chondroitin AC/alginate lyase"/>
    <property type="match status" value="1"/>
</dbReference>
<dbReference type="SUPFAM" id="SSF48230">
    <property type="entry name" value="Chondroitin AC/alginate lyase"/>
    <property type="match status" value="1"/>
</dbReference>
<feature type="chain" id="PRO_5004788943" evidence="2">
    <location>
        <begin position="20"/>
        <end position="639"/>
    </location>
</feature>
<dbReference type="RefSeq" id="WP_008583657.1">
    <property type="nucleotide sequence ID" value="NZ_CP007035.1"/>
</dbReference>
<name>W0EUI6_9BACT</name>
<evidence type="ECO:0000313" key="4">
    <source>
        <dbReference type="EMBL" id="AHF14452.1"/>
    </source>
</evidence>
<dbReference type="EMBL" id="CP007035">
    <property type="protein sequence ID" value="AHF14452.1"/>
    <property type="molecule type" value="Genomic_DNA"/>
</dbReference>
<dbReference type="GO" id="GO:0016829">
    <property type="term" value="F:lyase activity"/>
    <property type="evidence" value="ECO:0007669"/>
    <property type="project" value="InterPro"/>
</dbReference>
<gene>
    <name evidence="4" type="ORF">NIASO_03145</name>
</gene>
<dbReference type="GO" id="GO:0030313">
    <property type="term" value="C:cell envelope"/>
    <property type="evidence" value="ECO:0007669"/>
    <property type="project" value="UniProtKB-SubCell"/>
</dbReference>
<dbReference type="InterPro" id="IPR008929">
    <property type="entry name" value="Chondroitin_lyas"/>
</dbReference>
<accession>W0EUI6</accession>
<protein>
    <submittedName>
        <fullName evidence="4">Heparinase</fullName>
    </submittedName>
</protein>
<sequence length="639" mass="72291">MKKLFWLALFAISTNRVFATPVPRNLLQQQASVQQIKEKLLPPGQWVPYPAYHNRSGWNKMTDGIGGQLIAQGEKQLDYKWQVITATDYLEYERSGSRVIMEQPYNENVNALAQLMIAELAEGKGRFMDQIVNGVWSLCDMQSWALSAHLPVQKTKRNLPDPSEQIIDLVSGDVGSLLSWSVYFFKADWDKINPVIAKRVQLNIRQRILEPYMQRSDYWWQAFEGKPGQLVNNWNPWCNANVLACFLLEEKNQDALAAAVYRTMRSVDQFLNYVKEDGACEEGPSYWGHAAGKLYDYLQLLYDATGGRISIFNKPMVKNMGEYIARSYVGNGWVVNFADAAAKGTADPGLVYRFGKAVNSLEMESFAGALLAGHKEIVSGDRDMFRTLEGLKGYKELQSAPAALPKASFTWYPQTEFCYMRNDNGMFFAGKAGNNNESHNHNDVGSFNLYVNETPFIIDVGVGTYTRQTFSSERYSIWTMQSNYHNLPLINGQPQLFGAQYKVSAVSFDPNKKQFTLDMAGAYGPLAAVKEWKRTYTLSKNALHLEDVFKLNTIKDTTALHFMTWRRPAVTKPGSILIKEGASGLQIQYDPARLDPAIEAIPVKDPRLTKVWGDTVYRLVLRVKKQSLSGSYAIDFIKQ</sequence>
<evidence type="ECO:0000259" key="3">
    <source>
        <dbReference type="Pfam" id="PF07940"/>
    </source>
</evidence>
<dbReference type="Pfam" id="PF07940">
    <property type="entry name" value="Hepar_II_III_C"/>
    <property type="match status" value="1"/>
</dbReference>
<dbReference type="Proteomes" id="UP000003586">
    <property type="component" value="Chromosome"/>
</dbReference>
<evidence type="ECO:0000313" key="5">
    <source>
        <dbReference type="Proteomes" id="UP000003586"/>
    </source>
</evidence>
<feature type="signal peptide" evidence="2">
    <location>
        <begin position="1"/>
        <end position="19"/>
    </location>
</feature>
<dbReference type="Gene3D" id="2.70.98.70">
    <property type="match status" value="1"/>
</dbReference>